<keyword evidence="4" id="KW-1185">Reference proteome</keyword>
<organism evidence="3 4">
    <name type="scientific">Pyrocoelia pectoralis</name>
    <dbReference type="NCBI Taxonomy" id="417401"/>
    <lineage>
        <taxon>Eukaryota</taxon>
        <taxon>Metazoa</taxon>
        <taxon>Ecdysozoa</taxon>
        <taxon>Arthropoda</taxon>
        <taxon>Hexapoda</taxon>
        <taxon>Insecta</taxon>
        <taxon>Pterygota</taxon>
        <taxon>Neoptera</taxon>
        <taxon>Endopterygota</taxon>
        <taxon>Coleoptera</taxon>
        <taxon>Polyphaga</taxon>
        <taxon>Elateriformia</taxon>
        <taxon>Elateroidea</taxon>
        <taxon>Lampyridae</taxon>
        <taxon>Lampyrinae</taxon>
        <taxon>Pyrocoelia</taxon>
    </lineage>
</organism>
<evidence type="ECO:0000256" key="2">
    <source>
        <dbReference type="SAM" id="MobiDB-lite"/>
    </source>
</evidence>
<gene>
    <name evidence="3" type="ORF">RI129_000702</name>
</gene>
<feature type="coiled-coil region" evidence="1">
    <location>
        <begin position="208"/>
        <end position="339"/>
    </location>
</feature>
<evidence type="ECO:0000313" key="4">
    <source>
        <dbReference type="Proteomes" id="UP001329430"/>
    </source>
</evidence>
<feature type="compositionally biased region" description="Basic residues" evidence="2">
    <location>
        <begin position="980"/>
        <end position="992"/>
    </location>
</feature>
<feature type="compositionally biased region" description="Polar residues" evidence="2">
    <location>
        <begin position="965"/>
        <end position="979"/>
    </location>
</feature>
<dbReference type="Proteomes" id="UP001329430">
    <property type="component" value="Chromosome 1"/>
</dbReference>
<sequence>MEQWESVIIKWVNCLKLSAPLTSLSHLKDGLFLGNLLKLFPKFLLPTIIHFLKKQYPNFILDCNNYTDLQELEQNDLIMISSLLLHFSCIHDRRDVLTSPLCDQLSKATQTCIKFYLENVGNDINKEKLCQIIGESINIQKIQCKPYILSSGYLFQDSSLQQLLNTPVLKSRYRDKDKEINKLRAEIDLERYEKFELQDTLAIQKECNRKLSQQVSSKAAEITKLRTELTELESKIFSDSPNHTWNELQQRYQKEISNLEQYISQLQTEQDLLQNEKEQISNKVTKLQTEYLLSQERVILSENSYEQLLEKQKQQEDELENLHIHCSELSNLLEELRSNKISSDSCVELDTSSVDVNNKTLERSENLACHVVEVQLRDALQENMNVKSLLKQSQADVLELSSRIEEISASNQQLNTEKKELLLKVTFLKLISKVQKENVLRSSSNLMADVKVKDEDLKKKNTILKQRLTLSENAKSNLEKKVKQLRQENKILNDKGNDAVMEKSCKQLLQQQITQKEEYERKLSESCEKFKKLHQEYLDYKANHNIIPDQMKFNKESKTEQDVKSEKEIMILRDAYGNLMSQNSKLELENATMRKVLEDRTAQLSDVRLVKEAYEKLLEENNTLRMDLDTLKYKRAKDREALFEAISKDKNENKKIQDVRIEYEAKLERMKEKMVQLYKEEMGKETQKLRSENVILFKKNKQLNEILLETKMGMRSARGGDRDTLDSELYFSSESFFGVSDELQSTALNSNHKSTDDPIHTRNFITTRRPIDDRKCATLPKASALNVIQEKKECKSNTLQAVQPRLGQNLEMEDEEEDLFNNKYLADLKSGKCLLPSERESNASRLSELKWRNSLCPPHLKSCYPAETQFNSPTQFKENELKLGLCEFDDSMSTKLLPGEKPRKKDIGTTSYKKPGPPTPSKNGGRVSLQGGEIQSREALRDHNEQPKTPKRNTPSRLKSLFKGRNTSTKDNSETQHGTPRSKRLSIFRKQK</sequence>
<feature type="coiled-coil region" evidence="1">
    <location>
        <begin position="397"/>
        <end position="424"/>
    </location>
</feature>
<comment type="caution">
    <text evidence="3">The sequence shown here is derived from an EMBL/GenBank/DDBJ whole genome shotgun (WGS) entry which is preliminary data.</text>
</comment>
<keyword evidence="1" id="KW-0175">Coiled coil</keyword>
<feature type="coiled-coil region" evidence="1">
    <location>
        <begin position="468"/>
        <end position="536"/>
    </location>
</feature>
<dbReference type="AlphaFoldDB" id="A0AAN7ZWA1"/>
<feature type="region of interest" description="Disordered" evidence="2">
    <location>
        <begin position="893"/>
        <end position="992"/>
    </location>
</feature>
<feature type="compositionally biased region" description="Basic and acidic residues" evidence="2">
    <location>
        <begin position="935"/>
        <end position="948"/>
    </location>
</feature>
<evidence type="ECO:0000256" key="1">
    <source>
        <dbReference type="SAM" id="Coils"/>
    </source>
</evidence>
<dbReference type="Gene3D" id="1.10.287.1490">
    <property type="match status" value="1"/>
</dbReference>
<feature type="compositionally biased region" description="Basic and acidic residues" evidence="2">
    <location>
        <begin position="898"/>
        <end position="907"/>
    </location>
</feature>
<feature type="coiled-coil region" evidence="1">
    <location>
        <begin position="607"/>
        <end position="680"/>
    </location>
</feature>
<evidence type="ECO:0000313" key="3">
    <source>
        <dbReference type="EMBL" id="KAK5649673.1"/>
    </source>
</evidence>
<accession>A0AAN7ZWA1</accession>
<protein>
    <submittedName>
        <fullName evidence="3">Uncharacterized protein</fullName>
    </submittedName>
</protein>
<reference evidence="3 4" key="1">
    <citation type="journal article" date="2024" name="Insects">
        <title>An Improved Chromosome-Level Genome Assembly of the Firefly Pyrocoelia pectoralis.</title>
        <authorList>
            <person name="Fu X."/>
            <person name="Meyer-Rochow V.B."/>
            <person name="Ballantyne L."/>
            <person name="Zhu X."/>
        </authorList>
    </citation>
    <scope>NUCLEOTIDE SEQUENCE [LARGE SCALE GENOMIC DNA]</scope>
    <source>
        <strain evidence="3">XCY_ONT2</strain>
    </source>
</reference>
<dbReference type="EMBL" id="JAVRBK010000001">
    <property type="protein sequence ID" value="KAK5649673.1"/>
    <property type="molecule type" value="Genomic_DNA"/>
</dbReference>
<proteinExistence type="predicted"/>
<name>A0AAN7ZWA1_9COLE</name>